<gene>
    <name evidence="1" type="ORF">BV22DRAFT_1022003</name>
</gene>
<feature type="non-terminal residue" evidence="1">
    <location>
        <position position="1"/>
    </location>
</feature>
<sequence length="113" mass="13127">LAKIARPEGPVSKPNGGGFSLKEVLHWDEASYREMQNAIHGLCQRFFDLRLPYHEQEPELMARFCYAAREKFPILARYVDFWPAESFATMYLKNTSQEARKRERSAVPESTDT</sequence>
<keyword evidence="2" id="KW-1185">Reference proteome</keyword>
<protein>
    <submittedName>
        <fullName evidence="1">Uncharacterized protein</fullName>
    </submittedName>
</protein>
<accession>A0ACB8B2L8</accession>
<organism evidence="1 2">
    <name type="scientific">Leucogyrophana mollusca</name>
    <dbReference type="NCBI Taxonomy" id="85980"/>
    <lineage>
        <taxon>Eukaryota</taxon>
        <taxon>Fungi</taxon>
        <taxon>Dikarya</taxon>
        <taxon>Basidiomycota</taxon>
        <taxon>Agaricomycotina</taxon>
        <taxon>Agaricomycetes</taxon>
        <taxon>Agaricomycetidae</taxon>
        <taxon>Boletales</taxon>
        <taxon>Boletales incertae sedis</taxon>
        <taxon>Leucogyrophana</taxon>
    </lineage>
</organism>
<proteinExistence type="predicted"/>
<evidence type="ECO:0000313" key="2">
    <source>
        <dbReference type="Proteomes" id="UP000790709"/>
    </source>
</evidence>
<name>A0ACB8B2L8_9AGAM</name>
<evidence type="ECO:0000313" key="1">
    <source>
        <dbReference type="EMBL" id="KAH7920016.1"/>
    </source>
</evidence>
<dbReference type="Proteomes" id="UP000790709">
    <property type="component" value="Unassembled WGS sequence"/>
</dbReference>
<comment type="caution">
    <text evidence="1">The sequence shown here is derived from an EMBL/GenBank/DDBJ whole genome shotgun (WGS) entry which is preliminary data.</text>
</comment>
<dbReference type="EMBL" id="MU266611">
    <property type="protein sequence ID" value="KAH7920016.1"/>
    <property type="molecule type" value="Genomic_DNA"/>
</dbReference>
<reference evidence="1" key="1">
    <citation type="journal article" date="2021" name="New Phytol.">
        <title>Evolutionary innovations through gain and loss of genes in the ectomycorrhizal Boletales.</title>
        <authorList>
            <person name="Wu G."/>
            <person name="Miyauchi S."/>
            <person name="Morin E."/>
            <person name="Kuo A."/>
            <person name="Drula E."/>
            <person name="Varga T."/>
            <person name="Kohler A."/>
            <person name="Feng B."/>
            <person name="Cao Y."/>
            <person name="Lipzen A."/>
            <person name="Daum C."/>
            <person name="Hundley H."/>
            <person name="Pangilinan J."/>
            <person name="Johnson J."/>
            <person name="Barry K."/>
            <person name="LaButti K."/>
            <person name="Ng V."/>
            <person name="Ahrendt S."/>
            <person name="Min B."/>
            <person name="Choi I.G."/>
            <person name="Park H."/>
            <person name="Plett J.M."/>
            <person name="Magnuson J."/>
            <person name="Spatafora J.W."/>
            <person name="Nagy L.G."/>
            <person name="Henrissat B."/>
            <person name="Grigoriev I.V."/>
            <person name="Yang Z.L."/>
            <person name="Xu J."/>
            <person name="Martin F.M."/>
        </authorList>
    </citation>
    <scope>NUCLEOTIDE SEQUENCE</scope>
    <source>
        <strain evidence="1">KUC20120723A-06</strain>
    </source>
</reference>